<reference evidence="7 8" key="1">
    <citation type="journal article" date="2010" name="Int. J. Syst. Evol. Microbiol.">
        <title>Thiohalobacter thiocyanaticus gen. nov., sp. nov., a moderately halophilic, sulfur-oxidizing gammaproteobacterium from hypersaline lakes, that utilizes thiocyanate.</title>
        <authorList>
            <person name="Sorokin D.Y."/>
            <person name="Kovaleva O.L."/>
            <person name="Tourova T.P."/>
            <person name="Muyzer G."/>
        </authorList>
    </citation>
    <scope>NUCLEOTIDE SEQUENCE [LARGE SCALE GENOMIC DNA]</scope>
    <source>
        <strain evidence="7 8">Hrh1</strain>
    </source>
</reference>
<dbReference type="AlphaFoldDB" id="A0A426QG21"/>
<organism evidence="7 8">
    <name type="scientific">Thiohalobacter thiocyanaticus</name>
    <dbReference type="NCBI Taxonomy" id="585455"/>
    <lineage>
        <taxon>Bacteria</taxon>
        <taxon>Pseudomonadati</taxon>
        <taxon>Pseudomonadota</taxon>
        <taxon>Gammaproteobacteria</taxon>
        <taxon>Thiohalobacterales</taxon>
        <taxon>Thiohalobacteraceae</taxon>
        <taxon>Thiohalobacter</taxon>
    </lineage>
</organism>
<evidence type="ECO:0000256" key="2">
    <source>
        <dbReference type="ARBA" id="ARBA00022670"/>
    </source>
</evidence>
<evidence type="ECO:0000256" key="4">
    <source>
        <dbReference type="ARBA" id="ARBA00022825"/>
    </source>
</evidence>
<proteinExistence type="inferred from homology"/>
<dbReference type="PANTHER" id="PTHR33209:SF1">
    <property type="entry name" value="PEPTIDASE S49 DOMAIN-CONTAINING PROTEIN"/>
    <property type="match status" value="1"/>
</dbReference>
<keyword evidence="8" id="KW-1185">Reference proteome</keyword>
<gene>
    <name evidence="7" type="ORF">D6C00_01005</name>
</gene>
<evidence type="ECO:0000313" key="8">
    <source>
        <dbReference type="Proteomes" id="UP000287798"/>
    </source>
</evidence>
<keyword evidence="2" id="KW-0645">Protease</keyword>
<feature type="region of interest" description="Disordered" evidence="5">
    <location>
        <begin position="277"/>
        <end position="309"/>
    </location>
</feature>
<dbReference type="SUPFAM" id="SSF52096">
    <property type="entry name" value="ClpP/crotonase"/>
    <property type="match status" value="1"/>
</dbReference>
<dbReference type="CDD" id="cd07022">
    <property type="entry name" value="S49_Sppa_36K_type"/>
    <property type="match status" value="1"/>
</dbReference>
<dbReference type="InterPro" id="IPR002142">
    <property type="entry name" value="Peptidase_S49"/>
</dbReference>
<dbReference type="PANTHER" id="PTHR33209">
    <property type="entry name" value="PROTEASE 4"/>
    <property type="match status" value="1"/>
</dbReference>
<name>A0A426QG21_9GAMM</name>
<keyword evidence="4" id="KW-0720">Serine protease</keyword>
<evidence type="ECO:0000313" key="7">
    <source>
        <dbReference type="EMBL" id="RRQ20700.1"/>
    </source>
</evidence>
<dbReference type="Gene3D" id="6.20.330.10">
    <property type="match status" value="1"/>
</dbReference>
<dbReference type="GO" id="GO:0006508">
    <property type="term" value="P:proteolysis"/>
    <property type="evidence" value="ECO:0007669"/>
    <property type="project" value="UniProtKB-KW"/>
</dbReference>
<evidence type="ECO:0000259" key="6">
    <source>
        <dbReference type="Pfam" id="PF01343"/>
    </source>
</evidence>
<comment type="caution">
    <text evidence="7">The sequence shown here is derived from an EMBL/GenBank/DDBJ whole genome shotgun (WGS) entry which is preliminary data.</text>
</comment>
<protein>
    <submittedName>
        <fullName evidence="7">S49 family peptidase</fullName>
    </submittedName>
</protein>
<dbReference type="Proteomes" id="UP000287798">
    <property type="component" value="Unassembled WGS sequence"/>
</dbReference>
<feature type="domain" description="Peptidase S49" evidence="6">
    <location>
        <begin position="133"/>
        <end position="275"/>
    </location>
</feature>
<evidence type="ECO:0000256" key="3">
    <source>
        <dbReference type="ARBA" id="ARBA00022801"/>
    </source>
</evidence>
<comment type="similarity">
    <text evidence="1">Belongs to the peptidase S49 family.</text>
</comment>
<dbReference type="EMBL" id="QZMU01000001">
    <property type="protein sequence ID" value="RRQ20700.1"/>
    <property type="molecule type" value="Genomic_DNA"/>
</dbReference>
<dbReference type="Pfam" id="PF01343">
    <property type="entry name" value="Peptidase_S49"/>
    <property type="match status" value="1"/>
</dbReference>
<keyword evidence="3" id="KW-0378">Hydrolase</keyword>
<dbReference type="GO" id="GO:0008236">
    <property type="term" value="F:serine-type peptidase activity"/>
    <property type="evidence" value="ECO:0007669"/>
    <property type="project" value="UniProtKB-KW"/>
</dbReference>
<dbReference type="InterPro" id="IPR029045">
    <property type="entry name" value="ClpP/crotonase-like_dom_sf"/>
</dbReference>
<feature type="compositionally biased region" description="Low complexity" evidence="5">
    <location>
        <begin position="282"/>
        <end position="309"/>
    </location>
</feature>
<dbReference type="RefSeq" id="WP_125179914.1">
    <property type="nucleotide sequence ID" value="NZ_QZMU01000001.1"/>
</dbReference>
<evidence type="ECO:0000256" key="5">
    <source>
        <dbReference type="SAM" id="MobiDB-lite"/>
    </source>
</evidence>
<accession>A0A426QG21</accession>
<dbReference type="InterPro" id="IPR033855">
    <property type="entry name" value="Protein_C"/>
</dbReference>
<sequence length="433" mass="45853">MASFHPLLAARAFNTPLLIQPSKLDAITGALLRRWGVQADGGTGAYTTRQGTLREPGYRVVDGVAVIDVFGVLAHRGGIAADSSYILGYQQIATRLEAALADRQVDRIMLDIDSPGGEVAGAFELAEQIRAADPRKPVYAVADSLAASAAYLVGSAAREFSVTRTGYAGSIGVVWRHVDFSRAMEQDGIGVTQLYAGKRKTAGNPFEPLPDDVRAEFQADIDTLYSMFVDAVAAYRGVRAQRLRDTEARVYMGRDAVAMGLADRVETADEMLARISGRQRGSAATHTAASATPAASRTSSPAAQAAASTDSLKQITDKAYAGGLAAGRMAERERLRGILQSDAARGREPLARHCAFEACMTVEESLRLLTSAPQASIRPLGRLDAAMANIPQPNIGPDSAEAEMTDPERQRSLVSAIAAGAAMSSNTTKGDRP</sequence>
<dbReference type="Gene3D" id="3.90.226.10">
    <property type="entry name" value="2-enoyl-CoA Hydratase, Chain A, domain 1"/>
    <property type="match status" value="1"/>
</dbReference>
<evidence type="ECO:0000256" key="1">
    <source>
        <dbReference type="ARBA" id="ARBA00008683"/>
    </source>
</evidence>
<dbReference type="OrthoDB" id="6999246at2"/>